<dbReference type="InterPro" id="IPR029072">
    <property type="entry name" value="YebC-like"/>
</dbReference>
<dbReference type="PANTHER" id="PTHR12532">
    <property type="entry name" value="TRANSLATIONAL ACTIVATOR OF CYTOCHROME C OXIDASE 1"/>
    <property type="match status" value="1"/>
</dbReference>
<dbReference type="PANTHER" id="PTHR12532:SF0">
    <property type="entry name" value="TRANSLATIONAL ACTIVATOR OF CYTOCHROME C OXIDASE 1"/>
    <property type="match status" value="1"/>
</dbReference>
<evidence type="ECO:0008006" key="6">
    <source>
        <dbReference type="Google" id="ProtNLM"/>
    </source>
</evidence>
<evidence type="ECO:0000313" key="4">
    <source>
        <dbReference type="EMBL" id="KAJ3262324.1"/>
    </source>
</evidence>
<dbReference type="SUPFAM" id="SSF75625">
    <property type="entry name" value="YebC-like"/>
    <property type="match status" value="1"/>
</dbReference>
<evidence type="ECO:0000259" key="3">
    <source>
        <dbReference type="Pfam" id="PF20772"/>
    </source>
</evidence>
<dbReference type="InterPro" id="IPR002876">
    <property type="entry name" value="Transcrip_reg_TACO1-like"/>
</dbReference>
<dbReference type="GO" id="GO:0005739">
    <property type="term" value="C:mitochondrion"/>
    <property type="evidence" value="ECO:0007669"/>
    <property type="project" value="TreeGrafter"/>
</dbReference>
<dbReference type="InterPro" id="IPR026564">
    <property type="entry name" value="Transcrip_reg_TACO1-like_dom3"/>
</dbReference>
<evidence type="ECO:0000256" key="1">
    <source>
        <dbReference type="ARBA" id="ARBA00008724"/>
    </source>
</evidence>
<name>A0AAD5URL3_9FUNG</name>
<dbReference type="InterPro" id="IPR048300">
    <property type="entry name" value="TACO1_YebC-like_2nd/3rd_dom"/>
</dbReference>
<comment type="caution">
    <text evidence="4">The sequence shown here is derived from an EMBL/GenBank/DDBJ whole genome shotgun (WGS) entry which is preliminary data.</text>
</comment>
<proteinExistence type="inferred from homology"/>
<dbReference type="InterPro" id="IPR049083">
    <property type="entry name" value="TACO1_YebC_N"/>
</dbReference>
<dbReference type="Pfam" id="PF01709">
    <property type="entry name" value="Transcrip_reg"/>
    <property type="match status" value="1"/>
</dbReference>
<accession>A0AAD5URL3</accession>
<feature type="domain" description="TACO1/YebC-like N-terminal" evidence="3">
    <location>
        <begin position="1"/>
        <end position="63"/>
    </location>
</feature>
<dbReference type="Gene3D" id="3.30.70.980">
    <property type="match status" value="2"/>
</dbReference>
<dbReference type="Pfam" id="PF20772">
    <property type="entry name" value="TACO1_YebC_N"/>
    <property type="match status" value="1"/>
</dbReference>
<dbReference type="AlphaFoldDB" id="A0AAD5URL3"/>
<comment type="similarity">
    <text evidence="1">Belongs to the TACO1 family.</text>
</comment>
<feature type="domain" description="TACO1/YebC-like second and third" evidence="2">
    <location>
        <begin position="73"/>
        <end position="225"/>
    </location>
</feature>
<keyword evidence="5" id="KW-1185">Reference proteome</keyword>
<dbReference type="InterPro" id="IPR017856">
    <property type="entry name" value="Integrase-like_N"/>
</dbReference>
<sequence length="226" mass="24945">MGANDQQRGKLFSKISKQIVGAIKAMNGETDTSLNHYLASALHQAKVAQMPKHTLQDAIKRATSPKEQEDFKIIRFEGLSPGGVACVVECMVSNSAKTNAEVKSIFKKQKGTMGPVEYLFQHKGTVIYGKGTTNHTLAEMADSALEHEIDDFIELEDEIQIFCGINDTNSIQTALAAKGYEIKEFYSGFFPLDQIELNEADSASFSTFLEAIENQDEVVNVYHNAK</sequence>
<organism evidence="4 5">
    <name type="scientific">Boothiomyces macroporosus</name>
    <dbReference type="NCBI Taxonomy" id="261099"/>
    <lineage>
        <taxon>Eukaryota</taxon>
        <taxon>Fungi</taxon>
        <taxon>Fungi incertae sedis</taxon>
        <taxon>Chytridiomycota</taxon>
        <taxon>Chytridiomycota incertae sedis</taxon>
        <taxon>Chytridiomycetes</taxon>
        <taxon>Rhizophydiales</taxon>
        <taxon>Terramycetaceae</taxon>
        <taxon>Boothiomyces</taxon>
    </lineage>
</organism>
<gene>
    <name evidence="4" type="ORF">HK103_002738</name>
</gene>
<evidence type="ECO:0000313" key="5">
    <source>
        <dbReference type="Proteomes" id="UP001210925"/>
    </source>
</evidence>
<dbReference type="Gene3D" id="1.10.10.200">
    <property type="match status" value="1"/>
</dbReference>
<evidence type="ECO:0000259" key="2">
    <source>
        <dbReference type="Pfam" id="PF01709"/>
    </source>
</evidence>
<reference evidence="4" key="1">
    <citation type="submission" date="2020-05" db="EMBL/GenBank/DDBJ databases">
        <title>Phylogenomic resolution of chytrid fungi.</title>
        <authorList>
            <person name="Stajich J.E."/>
            <person name="Amses K."/>
            <person name="Simmons R."/>
            <person name="Seto K."/>
            <person name="Myers J."/>
            <person name="Bonds A."/>
            <person name="Quandt C.A."/>
            <person name="Barry K."/>
            <person name="Liu P."/>
            <person name="Grigoriev I."/>
            <person name="Longcore J.E."/>
            <person name="James T.Y."/>
        </authorList>
    </citation>
    <scope>NUCLEOTIDE SEQUENCE</scope>
    <source>
        <strain evidence="4">PLAUS21</strain>
    </source>
</reference>
<protein>
    <recommendedName>
        <fullName evidence="6">Transcriptional regulator</fullName>
    </recommendedName>
</protein>
<dbReference type="Proteomes" id="UP001210925">
    <property type="component" value="Unassembled WGS sequence"/>
</dbReference>
<dbReference type="EMBL" id="JADGKB010000002">
    <property type="protein sequence ID" value="KAJ3262324.1"/>
    <property type="molecule type" value="Genomic_DNA"/>
</dbReference>